<sequence>MPYTLWPIDASREILRSLTDGVPNFLCATEVEAVGLANKIWESVKEIVPVDAALVHSKVAGIGFENGQYIAVYSMNTEALARGQYEYRGHEEYVLGIVCPDAFGPGVFRCYRPCGSPESAKSIYEWRGDYTVQKRPWYLEGRLKEGWTKKYADPQNIVNLPEYTLES</sequence>
<organism evidence="1 2">
    <name type="scientific">Cymbomonas tetramitiformis</name>
    <dbReference type="NCBI Taxonomy" id="36881"/>
    <lineage>
        <taxon>Eukaryota</taxon>
        <taxon>Viridiplantae</taxon>
        <taxon>Chlorophyta</taxon>
        <taxon>Pyramimonadophyceae</taxon>
        <taxon>Pyramimonadales</taxon>
        <taxon>Pyramimonadaceae</taxon>
        <taxon>Cymbomonas</taxon>
    </lineage>
</organism>
<proteinExistence type="predicted"/>
<accession>A0AAE0FKJ8</accession>
<comment type="caution">
    <text evidence="1">The sequence shown here is derived from an EMBL/GenBank/DDBJ whole genome shotgun (WGS) entry which is preliminary data.</text>
</comment>
<keyword evidence="2" id="KW-1185">Reference proteome</keyword>
<dbReference type="Proteomes" id="UP001190700">
    <property type="component" value="Unassembled WGS sequence"/>
</dbReference>
<protein>
    <submittedName>
        <fullName evidence="1">Uncharacterized protein</fullName>
    </submittedName>
</protein>
<dbReference type="EMBL" id="LGRX02017067">
    <property type="protein sequence ID" value="KAK3261210.1"/>
    <property type="molecule type" value="Genomic_DNA"/>
</dbReference>
<evidence type="ECO:0000313" key="2">
    <source>
        <dbReference type="Proteomes" id="UP001190700"/>
    </source>
</evidence>
<name>A0AAE0FKJ8_9CHLO</name>
<evidence type="ECO:0000313" key="1">
    <source>
        <dbReference type="EMBL" id="KAK3261210.1"/>
    </source>
</evidence>
<gene>
    <name evidence="1" type="ORF">CYMTET_29873</name>
</gene>
<dbReference type="AlphaFoldDB" id="A0AAE0FKJ8"/>
<reference evidence="1 2" key="1">
    <citation type="journal article" date="2015" name="Genome Biol. Evol.">
        <title>Comparative Genomics of a Bacterivorous Green Alga Reveals Evolutionary Causalities and Consequences of Phago-Mixotrophic Mode of Nutrition.</title>
        <authorList>
            <person name="Burns J.A."/>
            <person name="Paasch A."/>
            <person name="Narechania A."/>
            <person name="Kim E."/>
        </authorList>
    </citation>
    <scope>NUCLEOTIDE SEQUENCE [LARGE SCALE GENOMIC DNA]</scope>
    <source>
        <strain evidence="1 2">PLY_AMNH</strain>
    </source>
</reference>